<dbReference type="EC" id="2.3.2.13" evidence="6"/>
<comment type="cofactor">
    <cofactor evidence="8">
        <name>Ca(2+)</name>
        <dbReference type="ChEBI" id="CHEBI:29108"/>
    </cofactor>
    <text evidence="8">Binds 1 Ca(2+) ion per subunit.</text>
</comment>
<dbReference type="PANTHER" id="PTHR11590">
    <property type="entry name" value="PROTEIN-GLUTAMINE GAMMA-GLUTAMYLTRANSFERASE"/>
    <property type="match status" value="1"/>
</dbReference>
<organism evidence="10 11">
    <name type="scientific">Blomia tropicalis</name>
    <name type="common">Mite</name>
    <dbReference type="NCBI Taxonomy" id="40697"/>
    <lineage>
        <taxon>Eukaryota</taxon>
        <taxon>Metazoa</taxon>
        <taxon>Ecdysozoa</taxon>
        <taxon>Arthropoda</taxon>
        <taxon>Chelicerata</taxon>
        <taxon>Arachnida</taxon>
        <taxon>Acari</taxon>
        <taxon>Acariformes</taxon>
        <taxon>Sarcoptiformes</taxon>
        <taxon>Astigmata</taxon>
        <taxon>Glycyphagoidea</taxon>
        <taxon>Echimyopodidae</taxon>
        <taxon>Blomia</taxon>
    </lineage>
</organism>
<feature type="domain" description="Transglutaminase-like" evidence="9">
    <location>
        <begin position="322"/>
        <end position="417"/>
    </location>
</feature>
<gene>
    <name evidence="10" type="ORF">RDWZM_008929</name>
</gene>
<keyword evidence="2" id="KW-0808">Transferase</keyword>
<evidence type="ECO:0000256" key="3">
    <source>
        <dbReference type="ARBA" id="ARBA00022723"/>
    </source>
</evidence>
<dbReference type="Gene3D" id="3.90.260.10">
    <property type="entry name" value="Transglutaminase-like"/>
    <property type="match status" value="1"/>
</dbReference>
<dbReference type="Proteomes" id="UP001142055">
    <property type="component" value="Chromosome 3"/>
</dbReference>
<evidence type="ECO:0000256" key="2">
    <source>
        <dbReference type="ARBA" id="ARBA00022679"/>
    </source>
</evidence>
<dbReference type="InterPro" id="IPR014756">
    <property type="entry name" value="Ig_E-set"/>
</dbReference>
<dbReference type="GO" id="GO:0046872">
    <property type="term" value="F:metal ion binding"/>
    <property type="evidence" value="ECO:0007669"/>
    <property type="project" value="UniProtKB-KW"/>
</dbReference>
<dbReference type="InterPro" id="IPR001102">
    <property type="entry name" value="Transglutaminase_N"/>
</dbReference>
<evidence type="ECO:0000313" key="11">
    <source>
        <dbReference type="Proteomes" id="UP001142055"/>
    </source>
</evidence>
<dbReference type="InterPro" id="IPR002931">
    <property type="entry name" value="Transglutaminase-like"/>
</dbReference>
<sequence>MLSLMGNCLSDLCGGGNSHSSNRHPKLSNRIIDRYAAETPNQGDLVVRSVNYLVNTNSRKHRTEKYSLSRRPINPKLIVRRGQAFELRITFERKFRYSEDVLSLVFLVKDEVNPNYSNRTEITVPVLDDRSARRYSFVSDSRWNARIIRTDHNVVTVEVNSSPESIIGEYLLVIDTKSPTRIDDSFFSNPISQSFIMLFNPWVRGDPVYMPEWSAKQEYVLNDQGIIWRGTHQQMKTTHWNFAQFEDDILEACLYALTNVGKLLPSDRNDPIKVARHIAAIVNSKDDHGIVVGNWGEDFSGGTEPTAWHGSQAILQQFYRTKRSVKFGQCWIFSGVTCSIARCLGIPCRVVTNYMSAHDTNNSITVDRFFNEDGDPVKKLNRDSIWNFHSWDEVWFKRPDLSISGAYDGWNVIDATPQESSEGIYRVGPTSVEAIKFGEINKPYDGFFVYAEVNADEVYWLYRDDKKPLKLITHSTDTIGVNISTKAEMKDKRVDITSNYKHKENSKAERDSLLKALKMTKNYFSRYYLNEKFEDVRFELLPIEDRLIGQPFNVTIRIHNNSNKVYTAEMTIHVRATPYNAEAQSWVIKQAHLVKTIGPKKTIDSDLIVQYGDYKDRLSSQSIFNISVMANIVETDYQHYMSIDYRLHLPNIELQTEGDIIVGRPFTVHLSLINPLPVPLTKARFSIEGPDYTTRVRLPVKGSIRPNDTVSTFAILTPKSSGKKRITAKFVSNELKDSDGMINIIVSDEFNNNEIYDERIDNNNNNPDDGENSYY</sequence>
<dbReference type="OMA" id="WKYSQFE"/>
<dbReference type="InterPro" id="IPR036985">
    <property type="entry name" value="Transglutaminase-like_sf"/>
</dbReference>
<keyword evidence="11" id="KW-1185">Reference proteome</keyword>
<evidence type="ECO:0000256" key="1">
    <source>
        <dbReference type="ARBA" id="ARBA00005968"/>
    </source>
</evidence>
<reference evidence="10" key="1">
    <citation type="submission" date="2022-12" db="EMBL/GenBank/DDBJ databases">
        <title>Genome assemblies of Blomia tropicalis.</title>
        <authorList>
            <person name="Cui Y."/>
        </authorList>
    </citation>
    <scope>NUCLEOTIDE SEQUENCE</scope>
    <source>
        <tissue evidence="10">Adult mites</tissue>
    </source>
</reference>
<evidence type="ECO:0000256" key="8">
    <source>
        <dbReference type="PIRSR" id="PIRSR000459-2"/>
    </source>
</evidence>
<feature type="active site" evidence="7">
    <location>
        <position position="330"/>
    </location>
</feature>
<keyword evidence="4 8" id="KW-0106">Calcium</keyword>
<comment type="similarity">
    <text evidence="1">Belongs to the transglutaminase superfamily. Transglutaminase family.</text>
</comment>
<dbReference type="SMART" id="SM00460">
    <property type="entry name" value="TGc"/>
    <property type="match status" value="1"/>
</dbReference>
<dbReference type="SUPFAM" id="SSF54001">
    <property type="entry name" value="Cysteine proteinases"/>
    <property type="match status" value="1"/>
</dbReference>
<evidence type="ECO:0000256" key="6">
    <source>
        <dbReference type="ARBA" id="ARBA00024222"/>
    </source>
</evidence>
<dbReference type="SUPFAM" id="SSF49309">
    <property type="entry name" value="Transglutaminase, two C-terminal domains"/>
    <property type="match status" value="2"/>
</dbReference>
<dbReference type="FunFam" id="3.90.260.10:FF:000001">
    <property type="entry name" value="Protein-glutamine gamma-glutamyltransferase 2"/>
    <property type="match status" value="1"/>
</dbReference>
<dbReference type="InterPro" id="IPR023608">
    <property type="entry name" value="Transglutaminase_animal"/>
</dbReference>
<dbReference type="GO" id="GO:0003810">
    <property type="term" value="F:protein-glutamine gamma-glutamyltransferase activity"/>
    <property type="evidence" value="ECO:0007669"/>
    <property type="project" value="UniProtKB-EC"/>
</dbReference>
<feature type="active site" evidence="7">
    <location>
        <position position="414"/>
    </location>
</feature>
<dbReference type="EMBL" id="JAPWDV010000003">
    <property type="protein sequence ID" value="KAJ6217772.1"/>
    <property type="molecule type" value="Genomic_DNA"/>
</dbReference>
<feature type="binding site" evidence="8">
    <location>
        <position position="456"/>
    </location>
    <ligand>
        <name>Ca(2+)</name>
        <dbReference type="ChEBI" id="CHEBI:29108"/>
    </ligand>
</feature>
<proteinExistence type="inferred from homology"/>
<evidence type="ECO:0000259" key="9">
    <source>
        <dbReference type="SMART" id="SM00460"/>
    </source>
</evidence>
<dbReference type="InterPro" id="IPR038765">
    <property type="entry name" value="Papain-like_cys_pep_sf"/>
</dbReference>
<dbReference type="PANTHER" id="PTHR11590:SF69">
    <property type="entry name" value="RE08173P"/>
    <property type="match status" value="1"/>
</dbReference>
<protein>
    <recommendedName>
        <fullName evidence="6">protein-glutamine gamma-glutamyltransferase</fullName>
        <ecNumber evidence="6">2.3.2.13</ecNumber>
    </recommendedName>
</protein>
<dbReference type="Gene3D" id="2.60.40.10">
    <property type="entry name" value="Immunoglobulins"/>
    <property type="match status" value="3"/>
</dbReference>
<dbReference type="Pfam" id="PF01841">
    <property type="entry name" value="Transglut_core"/>
    <property type="match status" value="1"/>
</dbReference>
<keyword evidence="5" id="KW-0012">Acyltransferase</keyword>
<dbReference type="Pfam" id="PF00868">
    <property type="entry name" value="Transglut_N"/>
    <property type="match status" value="1"/>
</dbReference>
<dbReference type="SUPFAM" id="SSF81296">
    <property type="entry name" value="E set domains"/>
    <property type="match status" value="1"/>
</dbReference>
<evidence type="ECO:0000313" key="10">
    <source>
        <dbReference type="EMBL" id="KAJ6217772.1"/>
    </source>
</evidence>
<feature type="active site" evidence="7">
    <location>
        <position position="389"/>
    </location>
</feature>
<feature type="binding site" evidence="8">
    <location>
        <position position="504"/>
    </location>
    <ligand>
        <name>Ca(2+)</name>
        <dbReference type="ChEBI" id="CHEBI:29108"/>
    </ligand>
</feature>
<dbReference type="InterPro" id="IPR013783">
    <property type="entry name" value="Ig-like_fold"/>
</dbReference>
<evidence type="ECO:0000256" key="4">
    <source>
        <dbReference type="ARBA" id="ARBA00022837"/>
    </source>
</evidence>
<feature type="binding site" evidence="8">
    <location>
        <position position="509"/>
    </location>
    <ligand>
        <name>Ca(2+)</name>
        <dbReference type="ChEBI" id="CHEBI:29108"/>
    </ligand>
</feature>
<dbReference type="InterPro" id="IPR036238">
    <property type="entry name" value="Transglutaminase_C_sf"/>
</dbReference>
<dbReference type="PIRSF" id="PIRSF000459">
    <property type="entry name" value="TGM_EBP42"/>
    <property type="match status" value="1"/>
</dbReference>
<dbReference type="AlphaFoldDB" id="A0A9Q0M5F6"/>
<comment type="caution">
    <text evidence="10">The sequence shown here is derived from an EMBL/GenBank/DDBJ whole genome shotgun (WGS) entry which is preliminary data.</text>
</comment>
<feature type="binding site" evidence="8">
    <location>
        <position position="454"/>
    </location>
    <ligand>
        <name>Ca(2+)</name>
        <dbReference type="ChEBI" id="CHEBI:29108"/>
    </ligand>
</feature>
<dbReference type="InterPro" id="IPR050779">
    <property type="entry name" value="Transglutaminase"/>
</dbReference>
<evidence type="ECO:0000256" key="7">
    <source>
        <dbReference type="PIRSR" id="PIRSR000459-1"/>
    </source>
</evidence>
<keyword evidence="3 8" id="KW-0479">Metal-binding</keyword>
<accession>A0A9Q0M5F6</accession>
<name>A0A9Q0M5F6_BLOTA</name>
<evidence type="ECO:0000256" key="5">
    <source>
        <dbReference type="ARBA" id="ARBA00023315"/>
    </source>
</evidence>